<dbReference type="GO" id="GO:0032196">
    <property type="term" value="P:transposition"/>
    <property type="evidence" value="ECO:0007669"/>
    <property type="project" value="TreeGrafter"/>
</dbReference>
<dbReference type="GO" id="GO:0015074">
    <property type="term" value="P:DNA integration"/>
    <property type="evidence" value="ECO:0007669"/>
    <property type="project" value="InterPro"/>
</dbReference>
<dbReference type="InterPro" id="IPR053392">
    <property type="entry name" value="Transposase_IS30-like"/>
</dbReference>
<sequence length="349" mass="40869">MDSLHSIMPKHKKGKHLSLEERVIIQTRIKDGFSLRAIAREIGCSPSTISYEIKRGTVLLYHGKQKRYKAERGNEVYQANRRHCGRKSDFLKKSDFIKYVNKHFFEDNWSLDVCANRCLAVGEFSSDQIVCTRTLYNYVDQGLLAIRNSDLPEKLKRNTKIHRVHKNKKKLGRSIEERPKEINDRKEFGHWECDLVLGHKTRDDQVLLTLSERMSREFLILRIPDKTAASVMSAFQTLHKQYSEHWNEIFKTITTDNGSEFADLSNLEEVSNTIVYYAHPYTSCDKGTVERHNGLIRRFIPKGDYINNYSLQEIIDIETWCNSLPRKILAYHTPDEIFERELDHIYQAA</sequence>
<dbReference type="Gene3D" id="3.30.420.10">
    <property type="entry name" value="Ribonuclease H-like superfamily/Ribonuclease H"/>
    <property type="match status" value="1"/>
</dbReference>
<dbReference type="InterPro" id="IPR036397">
    <property type="entry name" value="RNaseH_sf"/>
</dbReference>
<accession>A0A1Y4VWA7</accession>
<dbReference type="InterPro" id="IPR012337">
    <property type="entry name" value="RNaseH-like_sf"/>
</dbReference>
<dbReference type="RefSeq" id="WP_025006498.1">
    <property type="nucleotide sequence ID" value="NZ_NFLZ01000042.1"/>
</dbReference>
<comment type="caution">
    <text evidence="3">The sequence shown here is derived from an EMBL/GenBank/DDBJ whole genome shotgun (WGS) entry which is preliminary data.</text>
</comment>
<dbReference type="EMBL" id="NFLZ01000042">
    <property type="protein sequence ID" value="OUQ74419.1"/>
    <property type="molecule type" value="Genomic_DNA"/>
</dbReference>
<dbReference type="GO" id="GO:0005829">
    <property type="term" value="C:cytosol"/>
    <property type="evidence" value="ECO:0007669"/>
    <property type="project" value="TreeGrafter"/>
</dbReference>
<organism evidence="3 4">
    <name type="scientific">Lactobacillus gallinarum</name>
    <dbReference type="NCBI Taxonomy" id="52242"/>
    <lineage>
        <taxon>Bacteria</taxon>
        <taxon>Bacillati</taxon>
        <taxon>Bacillota</taxon>
        <taxon>Bacilli</taxon>
        <taxon>Lactobacillales</taxon>
        <taxon>Lactobacillaceae</taxon>
        <taxon>Lactobacillus</taxon>
    </lineage>
</organism>
<dbReference type="Gene3D" id="1.10.10.60">
    <property type="entry name" value="Homeodomain-like"/>
    <property type="match status" value="1"/>
</dbReference>
<proteinExistence type="predicted"/>
<dbReference type="Proteomes" id="UP000195859">
    <property type="component" value="Unassembled WGS sequence"/>
</dbReference>
<dbReference type="InterPro" id="IPR001584">
    <property type="entry name" value="Integrase_cat-core"/>
</dbReference>
<name>A0A1Y4VWA7_9LACO</name>
<dbReference type="GO" id="GO:0006310">
    <property type="term" value="P:DNA recombination"/>
    <property type="evidence" value="ECO:0007669"/>
    <property type="project" value="UniProtKB-KW"/>
</dbReference>
<gene>
    <name evidence="3" type="ORF">B5E44_09805</name>
</gene>
<dbReference type="SUPFAM" id="SSF53098">
    <property type="entry name" value="Ribonuclease H-like"/>
    <property type="match status" value="1"/>
</dbReference>
<dbReference type="PANTHER" id="PTHR10948">
    <property type="entry name" value="TRANSPOSASE"/>
    <property type="match status" value="1"/>
</dbReference>
<feature type="domain" description="Integrase catalytic" evidence="2">
    <location>
        <begin position="175"/>
        <end position="342"/>
    </location>
</feature>
<protein>
    <submittedName>
        <fullName evidence="3">IS30 family transposase</fullName>
    </submittedName>
</protein>
<dbReference type="Pfam" id="PF13936">
    <property type="entry name" value="HTH_38"/>
    <property type="match status" value="1"/>
</dbReference>
<dbReference type="NCBIfam" id="NF033563">
    <property type="entry name" value="transpos_IS30"/>
    <property type="match status" value="1"/>
</dbReference>
<keyword evidence="1" id="KW-0233">DNA recombination</keyword>
<evidence type="ECO:0000313" key="3">
    <source>
        <dbReference type="EMBL" id="OUQ74419.1"/>
    </source>
</evidence>
<evidence type="ECO:0000259" key="2">
    <source>
        <dbReference type="PROSITE" id="PS50994"/>
    </source>
</evidence>
<reference evidence="4" key="1">
    <citation type="submission" date="2017-04" db="EMBL/GenBank/DDBJ databases">
        <title>Function of individual gut microbiota members based on whole genome sequencing of pure cultures obtained from chicken caecum.</title>
        <authorList>
            <person name="Medvecky M."/>
            <person name="Cejkova D."/>
            <person name="Polansky O."/>
            <person name="Karasova D."/>
            <person name="Kubasova T."/>
            <person name="Cizek A."/>
            <person name="Rychlik I."/>
        </authorList>
    </citation>
    <scope>NUCLEOTIDE SEQUENCE [LARGE SCALE GENOMIC DNA]</scope>
    <source>
        <strain evidence="4">An101</strain>
    </source>
</reference>
<dbReference type="AlphaFoldDB" id="A0A1Y4VWA7"/>
<evidence type="ECO:0000256" key="1">
    <source>
        <dbReference type="ARBA" id="ARBA00023172"/>
    </source>
</evidence>
<dbReference type="PANTHER" id="PTHR10948:SF23">
    <property type="entry name" value="TRANSPOSASE INSI FOR INSERTION SEQUENCE ELEMENT IS30A-RELATED"/>
    <property type="match status" value="1"/>
</dbReference>
<dbReference type="InterPro" id="IPR051917">
    <property type="entry name" value="Transposase-Integrase"/>
</dbReference>
<dbReference type="PROSITE" id="PS50994">
    <property type="entry name" value="INTEGRASE"/>
    <property type="match status" value="1"/>
</dbReference>
<evidence type="ECO:0000313" key="4">
    <source>
        <dbReference type="Proteomes" id="UP000195859"/>
    </source>
</evidence>
<dbReference type="InterPro" id="IPR025246">
    <property type="entry name" value="IS30-like_HTH"/>
</dbReference>
<dbReference type="GO" id="GO:0004803">
    <property type="term" value="F:transposase activity"/>
    <property type="evidence" value="ECO:0007669"/>
    <property type="project" value="TreeGrafter"/>
</dbReference>
<dbReference type="GO" id="GO:0003676">
    <property type="term" value="F:nucleic acid binding"/>
    <property type="evidence" value="ECO:0007669"/>
    <property type="project" value="InterPro"/>
</dbReference>